<dbReference type="KEGG" id="paby:Ga0080574_TMP1749"/>
<dbReference type="InterPro" id="IPR013217">
    <property type="entry name" value="Methyltransf_12"/>
</dbReference>
<dbReference type="OrthoDB" id="649979at2"/>
<organism evidence="2 3">
    <name type="scientific">Salipiger abyssi</name>
    <dbReference type="NCBI Taxonomy" id="1250539"/>
    <lineage>
        <taxon>Bacteria</taxon>
        <taxon>Pseudomonadati</taxon>
        <taxon>Pseudomonadota</taxon>
        <taxon>Alphaproteobacteria</taxon>
        <taxon>Rhodobacterales</taxon>
        <taxon>Roseobacteraceae</taxon>
        <taxon>Salipiger</taxon>
    </lineage>
</organism>
<proteinExistence type="predicted"/>
<gene>
    <name evidence="2" type="ORF">Ga0080574_TMP1749</name>
</gene>
<dbReference type="Proteomes" id="UP000187059">
    <property type="component" value="Chromosome"/>
</dbReference>
<evidence type="ECO:0000313" key="2">
    <source>
        <dbReference type="EMBL" id="APZ52083.1"/>
    </source>
</evidence>
<keyword evidence="2" id="KW-0489">Methyltransferase</keyword>
<evidence type="ECO:0000259" key="1">
    <source>
        <dbReference type="Pfam" id="PF08242"/>
    </source>
</evidence>
<dbReference type="RefSeq" id="WP_076697351.1">
    <property type="nucleotide sequence ID" value="NZ_CP015093.1"/>
</dbReference>
<dbReference type="Pfam" id="PF08242">
    <property type="entry name" value="Methyltransf_12"/>
    <property type="match status" value="1"/>
</dbReference>
<dbReference type="AlphaFoldDB" id="A0A1P8URR3"/>
<keyword evidence="3" id="KW-1185">Reference proteome</keyword>
<dbReference type="GO" id="GO:0008168">
    <property type="term" value="F:methyltransferase activity"/>
    <property type="evidence" value="ECO:0007669"/>
    <property type="project" value="UniProtKB-KW"/>
</dbReference>
<name>A0A1P8URR3_9RHOB</name>
<dbReference type="CDD" id="cd02440">
    <property type="entry name" value="AdoMet_MTases"/>
    <property type="match status" value="1"/>
</dbReference>
<reference evidence="2 3" key="1">
    <citation type="submission" date="2016-04" db="EMBL/GenBank/DDBJ databases">
        <title>Deep-sea bacteria in the southern Pacific.</title>
        <authorList>
            <person name="Tang K."/>
        </authorList>
    </citation>
    <scope>NUCLEOTIDE SEQUENCE [LARGE SCALE GENOMIC DNA]</scope>
    <source>
        <strain evidence="2 3">JLT2014</strain>
    </source>
</reference>
<accession>A0A1P8URR3</accession>
<dbReference type="STRING" id="1250539.Ga0080574_TMP1749"/>
<dbReference type="InterPro" id="IPR029063">
    <property type="entry name" value="SAM-dependent_MTases_sf"/>
</dbReference>
<dbReference type="EMBL" id="CP015093">
    <property type="protein sequence ID" value="APZ52083.1"/>
    <property type="molecule type" value="Genomic_DNA"/>
</dbReference>
<feature type="domain" description="Methyltransferase type 12" evidence="1">
    <location>
        <begin position="56"/>
        <end position="151"/>
    </location>
</feature>
<sequence>MVTVKEQYEAFPYPERDPEDEKTRLITGSPSHPLEMDHFLWNGARDWSQPLRVLVAGGGTGDGLIQLATLMQKAGAPAEITYLDLSEASRAVAEARAATRGLDTIAFHTASLLDAPDYGTFDYIDCCGVLHHLPDPAEGFRALRAALAPGGGMGFMVYAPYGRSGVYPLQEAFAALFDGVPPQERLERAKRIVAALPEGHPFACNPNLGDHHKSDAGFYDLLLHGQDRAFSVPDLLDVLGETGWDLAGFTTPAMYDLARIAEVPDGMDKAVQMAVAEKLRGTIRMHTAYAVAAAAEPPVATGRNRKLVPHLRGVQRQALAKAVAKGKMLPLRLGQLTAEVNLPKEAAALIAGIDGRRSLDEIARAAHLDPLGFGTLWGRVDAALAPWGLLLYSGLLRQTGAAPRA</sequence>
<dbReference type="SUPFAM" id="SSF53335">
    <property type="entry name" value="S-adenosyl-L-methionine-dependent methyltransferases"/>
    <property type="match status" value="1"/>
</dbReference>
<protein>
    <submittedName>
        <fullName evidence="2">Methyltransferase family protein</fullName>
    </submittedName>
</protein>
<dbReference type="Gene3D" id="3.40.50.150">
    <property type="entry name" value="Vaccinia Virus protein VP39"/>
    <property type="match status" value="1"/>
</dbReference>
<keyword evidence="2" id="KW-0808">Transferase</keyword>
<evidence type="ECO:0000313" key="3">
    <source>
        <dbReference type="Proteomes" id="UP000187059"/>
    </source>
</evidence>
<dbReference type="GO" id="GO:0032259">
    <property type="term" value="P:methylation"/>
    <property type="evidence" value="ECO:0007669"/>
    <property type="project" value="UniProtKB-KW"/>
</dbReference>